<dbReference type="Proteomes" id="UP001603857">
    <property type="component" value="Unassembled WGS sequence"/>
</dbReference>
<evidence type="ECO:0000256" key="1">
    <source>
        <dbReference type="SAM" id="Phobius"/>
    </source>
</evidence>
<comment type="caution">
    <text evidence="2">The sequence shown here is derived from an EMBL/GenBank/DDBJ whole genome shotgun (WGS) entry which is preliminary data.</text>
</comment>
<evidence type="ECO:0000313" key="2">
    <source>
        <dbReference type="EMBL" id="KAL2326723.1"/>
    </source>
</evidence>
<accession>A0ABD1LT88</accession>
<evidence type="ECO:0000313" key="3">
    <source>
        <dbReference type="Proteomes" id="UP001603857"/>
    </source>
</evidence>
<protein>
    <submittedName>
        <fullName evidence="2">Uncharacterized protein</fullName>
    </submittedName>
</protein>
<gene>
    <name evidence="2" type="ORF">Fmac_025781</name>
</gene>
<keyword evidence="3" id="KW-1185">Reference proteome</keyword>
<sequence length="101" mass="11267">MGLSLEGDDLSRGDFIIPTQAILKLLVLLELSAFVVVDVIVVVVIVFVVVVVVPAIELSPEEIGVWRAAGWAVTEERHHADCAIRRRNFKALQMRYIAMRL</sequence>
<name>A0ABD1LT88_9FABA</name>
<keyword evidence="1" id="KW-1133">Transmembrane helix</keyword>
<keyword evidence="1" id="KW-0812">Transmembrane</keyword>
<dbReference type="EMBL" id="JBGMDY010000008">
    <property type="protein sequence ID" value="KAL2326723.1"/>
    <property type="molecule type" value="Genomic_DNA"/>
</dbReference>
<organism evidence="2 3">
    <name type="scientific">Flemingia macrophylla</name>
    <dbReference type="NCBI Taxonomy" id="520843"/>
    <lineage>
        <taxon>Eukaryota</taxon>
        <taxon>Viridiplantae</taxon>
        <taxon>Streptophyta</taxon>
        <taxon>Embryophyta</taxon>
        <taxon>Tracheophyta</taxon>
        <taxon>Spermatophyta</taxon>
        <taxon>Magnoliopsida</taxon>
        <taxon>eudicotyledons</taxon>
        <taxon>Gunneridae</taxon>
        <taxon>Pentapetalae</taxon>
        <taxon>rosids</taxon>
        <taxon>fabids</taxon>
        <taxon>Fabales</taxon>
        <taxon>Fabaceae</taxon>
        <taxon>Papilionoideae</taxon>
        <taxon>50 kb inversion clade</taxon>
        <taxon>NPAAA clade</taxon>
        <taxon>indigoferoid/millettioid clade</taxon>
        <taxon>Phaseoleae</taxon>
        <taxon>Flemingia</taxon>
    </lineage>
</organism>
<dbReference type="AlphaFoldDB" id="A0ABD1LT88"/>
<feature type="transmembrane region" description="Helical" evidence="1">
    <location>
        <begin position="33"/>
        <end position="56"/>
    </location>
</feature>
<proteinExistence type="predicted"/>
<keyword evidence="1" id="KW-0472">Membrane</keyword>
<reference evidence="2 3" key="1">
    <citation type="submission" date="2024-08" db="EMBL/GenBank/DDBJ databases">
        <title>Insights into the chromosomal genome structure of Flemingia macrophylla.</title>
        <authorList>
            <person name="Ding Y."/>
            <person name="Zhao Y."/>
            <person name="Bi W."/>
            <person name="Wu M."/>
            <person name="Zhao G."/>
            <person name="Gong Y."/>
            <person name="Li W."/>
            <person name="Zhang P."/>
        </authorList>
    </citation>
    <scope>NUCLEOTIDE SEQUENCE [LARGE SCALE GENOMIC DNA]</scope>
    <source>
        <strain evidence="2">DYQJB</strain>
        <tissue evidence="2">Leaf</tissue>
    </source>
</reference>